<dbReference type="EMBL" id="SKBQ01000087">
    <property type="protein sequence ID" value="TPX07696.1"/>
    <property type="molecule type" value="Genomic_DNA"/>
</dbReference>
<evidence type="ECO:0000313" key="9">
    <source>
        <dbReference type="EMBL" id="TPX07696.1"/>
    </source>
</evidence>
<evidence type="ECO:0000256" key="3">
    <source>
        <dbReference type="ARBA" id="ARBA00022989"/>
    </source>
</evidence>
<feature type="domain" description="Rhodopsin" evidence="8">
    <location>
        <begin position="37"/>
        <end position="284"/>
    </location>
</feature>
<dbReference type="STRING" id="1093900.A0A507AMC5"/>
<dbReference type="Pfam" id="PF20684">
    <property type="entry name" value="Fung_rhodopsin"/>
    <property type="match status" value="1"/>
</dbReference>
<feature type="transmembrane region" description="Helical" evidence="7">
    <location>
        <begin position="176"/>
        <end position="199"/>
    </location>
</feature>
<accession>A0A507AMC5</accession>
<feature type="transmembrane region" description="Helical" evidence="7">
    <location>
        <begin position="104"/>
        <end position="123"/>
    </location>
</feature>
<keyword evidence="2 7" id="KW-0812">Transmembrane</keyword>
<feature type="transmembrane region" description="Helical" evidence="7">
    <location>
        <begin position="20"/>
        <end position="41"/>
    </location>
</feature>
<evidence type="ECO:0000256" key="2">
    <source>
        <dbReference type="ARBA" id="ARBA00022692"/>
    </source>
</evidence>
<evidence type="ECO:0000256" key="7">
    <source>
        <dbReference type="SAM" id="Phobius"/>
    </source>
</evidence>
<evidence type="ECO:0000256" key="5">
    <source>
        <dbReference type="ARBA" id="ARBA00038359"/>
    </source>
</evidence>
<comment type="caution">
    <text evidence="9">The sequence shown here is derived from an EMBL/GenBank/DDBJ whole genome shotgun (WGS) entry which is preliminary data.</text>
</comment>
<dbReference type="RefSeq" id="XP_030989407.1">
    <property type="nucleotide sequence ID" value="XM_031133227.1"/>
</dbReference>
<evidence type="ECO:0000259" key="8">
    <source>
        <dbReference type="Pfam" id="PF20684"/>
    </source>
</evidence>
<evidence type="ECO:0000256" key="6">
    <source>
        <dbReference type="SAM" id="MobiDB-lite"/>
    </source>
</evidence>
<protein>
    <recommendedName>
        <fullName evidence="8">Rhodopsin domain-containing protein</fullName>
    </recommendedName>
</protein>
<evidence type="ECO:0000256" key="4">
    <source>
        <dbReference type="ARBA" id="ARBA00023136"/>
    </source>
</evidence>
<feature type="compositionally biased region" description="Basic and acidic residues" evidence="6">
    <location>
        <begin position="385"/>
        <end position="402"/>
    </location>
</feature>
<dbReference type="GeneID" id="41978039"/>
<keyword evidence="3 7" id="KW-1133">Transmembrane helix</keyword>
<dbReference type="Proteomes" id="UP000319257">
    <property type="component" value="Unassembled WGS sequence"/>
</dbReference>
<name>A0A507AMC5_9PEZI</name>
<dbReference type="InterPro" id="IPR049326">
    <property type="entry name" value="Rhodopsin_dom_fungi"/>
</dbReference>
<dbReference type="PANTHER" id="PTHR33048">
    <property type="entry name" value="PTH11-LIKE INTEGRAL MEMBRANE PROTEIN (AFU_ORTHOLOGUE AFUA_5G11245)"/>
    <property type="match status" value="1"/>
</dbReference>
<organism evidence="9 10">
    <name type="scientific">Thyridium curvatum</name>
    <dbReference type="NCBI Taxonomy" id="1093900"/>
    <lineage>
        <taxon>Eukaryota</taxon>
        <taxon>Fungi</taxon>
        <taxon>Dikarya</taxon>
        <taxon>Ascomycota</taxon>
        <taxon>Pezizomycotina</taxon>
        <taxon>Sordariomycetes</taxon>
        <taxon>Sordariomycetidae</taxon>
        <taxon>Thyridiales</taxon>
        <taxon>Thyridiaceae</taxon>
        <taxon>Thyridium</taxon>
    </lineage>
</organism>
<dbReference type="OrthoDB" id="5278984at2759"/>
<dbReference type="InterPro" id="IPR052337">
    <property type="entry name" value="SAT4-like"/>
</dbReference>
<feature type="transmembrane region" description="Helical" evidence="7">
    <location>
        <begin position="53"/>
        <end position="75"/>
    </location>
</feature>
<dbReference type="GO" id="GO:0016020">
    <property type="term" value="C:membrane"/>
    <property type="evidence" value="ECO:0007669"/>
    <property type="project" value="UniProtKB-SubCell"/>
</dbReference>
<keyword evidence="10" id="KW-1185">Reference proteome</keyword>
<dbReference type="AlphaFoldDB" id="A0A507AMC5"/>
<dbReference type="InParanoid" id="A0A507AMC5"/>
<keyword evidence="4 7" id="KW-0472">Membrane</keyword>
<sequence length="402" mass="43829">MGPYGMGFPQNGIDNHGWQMSITAVVMIILAGLFVIARCTTRIWMLGKIGWDDVAIIVSLGFSVVLSTMMCLAISNGYGMHKADLTKAELRTTLRQFFIAQTPYKITVGLNKVAIVLFCLGIFVTRSFRIAAYVVLSIITAWTIATVGATIGQCVPIQGAWDKSIKATCIDSDQFWIAYAVGNIVTDVMVLALPIPSILRLKLSVRDKMLLCGIFCLGGFKEANLHITSSVTIASIIRVTSVQNSLKNKDDLTFNFIPRGIWTLVEANLGIICSCLPVLKKPLGRMFPRLFGSTKNSSAYYLDNPRQGRGYNLSHLSNPDSTPEMWRGQGKSRQTTSVSGPAKPDPGRKSDEQYIFTADSTKGSVGGRDSDGETTGPCKTGGISKRVDLVRTSFHEEPKPVV</sequence>
<evidence type="ECO:0000313" key="10">
    <source>
        <dbReference type="Proteomes" id="UP000319257"/>
    </source>
</evidence>
<dbReference type="PANTHER" id="PTHR33048:SF55">
    <property type="entry name" value="INTEGRAL MEMBRANE PROTEIN"/>
    <property type="match status" value="1"/>
</dbReference>
<comment type="subcellular location">
    <subcellularLocation>
        <location evidence="1">Membrane</location>
        <topology evidence="1">Multi-pass membrane protein</topology>
    </subcellularLocation>
</comment>
<gene>
    <name evidence="9" type="ORF">E0L32_010592</name>
</gene>
<feature type="region of interest" description="Disordered" evidence="6">
    <location>
        <begin position="311"/>
        <end position="402"/>
    </location>
</feature>
<proteinExistence type="inferred from homology"/>
<comment type="similarity">
    <text evidence="5">Belongs to the SAT4 family.</text>
</comment>
<reference evidence="9 10" key="1">
    <citation type="submission" date="2019-06" db="EMBL/GenBank/DDBJ databases">
        <title>Draft genome sequence of the filamentous fungus Phialemoniopsis curvata isolated from diesel fuel.</title>
        <authorList>
            <person name="Varaljay V.A."/>
            <person name="Lyon W.J."/>
            <person name="Crouch A.L."/>
            <person name="Drake C.E."/>
            <person name="Hollomon J.M."/>
            <person name="Nadeau L.J."/>
            <person name="Nunn H.S."/>
            <person name="Stevenson B.S."/>
            <person name="Bojanowski C.L."/>
            <person name="Crookes-Goodson W.J."/>
        </authorList>
    </citation>
    <scope>NUCLEOTIDE SEQUENCE [LARGE SCALE GENOMIC DNA]</scope>
    <source>
        <strain evidence="9 10">D216</strain>
    </source>
</reference>
<evidence type="ECO:0000256" key="1">
    <source>
        <dbReference type="ARBA" id="ARBA00004141"/>
    </source>
</evidence>
<feature type="transmembrane region" description="Helical" evidence="7">
    <location>
        <begin position="130"/>
        <end position="151"/>
    </location>
</feature>